<name>X1LAD6_9ZZZZ</name>
<protein>
    <recommendedName>
        <fullName evidence="2">HD domain-containing protein</fullName>
    </recommendedName>
</protein>
<gene>
    <name evidence="1" type="ORF">S06H3_18603</name>
</gene>
<organism evidence="1">
    <name type="scientific">marine sediment metagenome</name>
    <dbReference type="NCBI Taxonomy" id="412755"/>
    <lineage>
        <taxon>unclassified sequences</taxon>
        <taxon>metagenomes</taxon>
        <taxon>ecological metagenomes</taxon>
    </lineage>
</organism>
<comment type="caution">
    <text evidence="1">The sequence shown here is derived from an EMBL/GenBank/DDBJ whole genome shotgun (WGS) entry which is preliminary data.</text>
</comment>
<evidence type="ECO:0000313" key="1">
    <source>
        <dbReference type="EMBL" id="GAI16028.1"/>
    </source>
</evidence>
<dbReference type="SUPFAM" id="SSF109604">
    <property type="entry name" value="HD-domain/PDEase-like"/>
    <property type="match status" value="1"/>
</dbReference>
<dbReference type="Gene3D" id="1.10.3210.10">
    <property type="entry name" value="Hypothetical protein af1432"/>
    <property type="match status" value="1"/>
</dbReference>
<sequence length="118" mass="13809">MLHDVGHGLFSHASEIVYDRWDPAGEITALRRANPELSWEPEGHEILSYYIVKSGRFKKLWKEIITQYDRAEEKFIRKLRKINFDRVANMIIGAKASMDYPTWLSKIINGPFDVDKLD</sequence>
<reference evidence="1" key="1">
    <citation type="journal article" date="2014" name="Front. Microbiol.">
        <title>High frequency of phylogenetically diverse reductive dehalogenase-homologous genes in deep subseafloor sedimentary metagenomes.</title>
        <authorList>
            <person name="Kawai M."/>
            <person name="Futagami T."/>
            <person name="Toyoda A."/>
            <person name="Takaki Y."/>
            <person name="Nishi S."/>
            <person name="Hori S."/>
            <person name="Arai W."/>
            <person name="Tsubouchi T."/>
            <person name="Morono Y."/>
            <person name="Uchiyama I."/>
            <person name="Ito T."/>
            <person name="Fujiyama A."/>
            <person name="Inagaki F."/>
            <person name="Takami H."/>
        </authorList>
    </citation>
    <scope>NUCLEOTIDE SEQUENCE</scope>
    <source>
        <strain evidence="1">Expedition CK06-06</strain>
    </source>
</reference>
<dbReference type="EMBL" id="BARV01009432">
    <property type="protein sequence ID" value="GAI16028.1"/>
    <property type="molecule type" value="Genomic_DNA"/>
</dbReference>
<evidence type="ECO:0008006" key="2">
    <source>
        <dbReference type="Google" id="ProtNLM"/>
    </source>
</evidence>
<feature type="non-terminal residue" evidence="1">
    <location>
        <position position="118"/>
    </location>
</feature>
<dbReference type="AlphaFoldDB" id="X1LAD6"/>
<proteinExistence type="predicted"/>
<accession>X1LAD6</accession>